<gene>
    <name evidence="2" type="ORF">AVDCRST_MAG05-3643</name>
</gene>
<feature type="compositionally biased region" description="Basic residues" evidence="1">
    <location>
        <begin position="72"/>
        <end position="88"/>
    </location>
</feature>
<protein>
    <submittedName>
        <fullName evidence="2">Beta-ketoadipate enol-lactone hydrolase</fullName>
        <ecNumber evidence="2">3.1.1.24</ecNumber>
    </submittedName>
</protein>
<proteinExistence type="predicted"/>
<accession>A0A6J4TGG4</accession>
<name>A0A6J4TGG4_9ACTN</name>
<evidence type="ECO:0000256" key="1">
    <source>
        <dbReference type="SAM" id="MobiDB-lite"/>
    </source>
</evidence>
<dbReference type="GO" id="GO:0047570">
    <property type="term" value="F:3-oxoadipate enol-lactonase activity"/>
    <property type="evidence" value="ECO:0007669"/>
    <property type="project" value="UniProtKB-EC"/>
</dbReference>
<feature type="non-terminal residue" evidence="2">
    <location>
        <position position="239"/>
    </location>
</feature>
<keyword evidence="2" id="KW-0378">Hydrolase</keyword>
<feature type="compositionally biased region" description="Low complexity" evidence="1">
    <location>
        <begin position="58"/>
        <end position="71"/>
    </location>
</feature>
<reference evidence="2" key="1">
    <citation type="submission" date="2020-02" db="EMBL/GenBank/DDBJ databases">
        <authorList>
            <person name="Meier V. D."/>
        </authorList>
    </citation>
    <scope>NUCLEOTIDE SEQUENCE</scope>
    <source>
        <strain evidence="2">AVDCRST_MAG05</strain>
    </source>
</reference>
<feature type="non-terminal residue" evidence="2">
    <location>
        <position position="1"/>
    </location>
</feature>
<dbReference type="EC" id="3.1.1.24" evidence="2"/>
<organism evidence="2">
    <name type="scientific">uncultured Rubrobacteraceae bacterium</name>
    <dbReference type="NCBI Taxonomy" id="349277"/>
    <lineage>
        <taxon>Bacteria</taxon>
        <taxon>Bacillati</taxon>
        <taxon>Actinomycetota</taxon>
        <taxon>Rubrobacteria</taxon>
        <taxon>Rubrobacterales</taxon>
        <taxon>Rubrobacteraceae</taxon>
        <taxon>environmental samples</taxon>
    </lineage>
</organism>
<dbReference type="AlphaFoldDB" id="A0A6J4TGG4"/>
<feature type="region of interest" description="Disordered" evidence="1">
    <location>
        <begin position="1"/>
        <end position="239"/>
    </location>
</feature>
<feature type="compositionally biased region" description="Low complexity" evidence="1">
    <location>
        <begin position="1"/>
        <end position="13"/>
    </location>
</feature>
<dbReference type="EMBL" id="CADCVM010000404">
    <property type="protein sequence ID" value="CAA9521491.1"/>
    <property type="molecule type" value="Genomic_DNA"/>
</dbReference>
<evidence type="ECO:0000313" key="2">
    <source>
        <dbReference type="EMBL" id="CAA9521491.1"/>
    </source>
</evidence>
<sequence>AGAAVRRASVAPPGRGPRGPRRGPDPHSRRDRRGHRGGDGARHPRGRPGAVRARRPLDGGLRLPGGHAAGARARRGARPARHLGQARHPRADGGAARARRARPERPVRRGVAGAPAEGGPSRPGRGTRAPLSRQGDGPRRRPRGVRAAGARDHRPPRQPTRPAGHLLPDPRRVRPGRRPHAPAPARGAGRRSTGSATPPDKPLRPPLHPRTPGDRHPHHARVARSLREPTRGGRSPQVV</sequence>